<feature type="non-terminal residue" evidence="1">
    <location>
        <position position="303"/>
    </location>
</feature>
<dbReference type="GeneID" id="9589840"/>
<evidence type="ECO:0000313" key="1">
    <source>
        <dbReference type="EMBL" id="EFJ02260.1"/>
    </source>
</evidence>
<reference evidence="1 2" key="1">
    <citation type="journal article" date="2010" name="Nat. Biotechnol.">
        <title>Genome sequence of the model mushroom Schizophyllum commune.</title>
        <authorList>
            <person name="Ohm R.A."/>
            <person name="de Jong J.F."/>
            <person name="Lugones L.G."/>
            <person name="Aerts A."/>
            <person name="Kothe E."/>
            <person name="Stajich J.E."/>
            <person name="de Vries R.P."/>
            <person name="Record E."/>
            <person name="Levasseur A."/>
            <person name="Baker S.E."/>
            <person name="Bartholomew K.A."/>
            <person name="Coutinho P.M."/>
            <person name="Erdmann S."/>
            <person name="Fowler T.J."/>
            <person name="Gathman A.C."/>
            <person name="Lombard V."/>
            <person name="Henrissat B."/>
            <person name="Knabe N."/>
            <person name="Kuees U."/>
            <person name="Lilly W.W."/>
            <person name="Lindquist E."/>
            <person name="Lucas S."/>
            <person name="Magnuson J.K."/>
            <person name="Piumi F."/>
            <person name="Raudaskoski M."/>
            <person name="Salamov A."/>
            <person name="Schmutz J."/>
            <person name="Schwarze F.W.M.R."/>
            <person name="vanKuyk P.A."/>
            <person name="Horton J.S."/>
            <person name="Grigoriev I.V."/>
            <person name="Woesten H.A.B."/>
        </authorList>
    </citation>
    <scope>NUCLEOTIDE SEQUENCE [LARGE SCALE GENOMIC DNA]</scope>
    <source>
        <strain evidence="2">H4-8 / FGSC 9210</strain>
    </source>
</reference>
<evidence type="ECO:0000313" key="2">
    <source>
        <dbReference type="Proteomes" id="UP000007431"/>
    </source>
</evidence>
<accession>D8PNQ3</accession>
<gene>
    <name evidence="1" type="ORF">SCHCODRAFT_103745</name>
</gene>
<dbReference type="VEuPathDB" id="FungiDB:SCHCODRAFT_02489027"/>
<dbReference type="InParanoid" id="D8PNQ3"/>
<protein>
    <recommendedName>
        <fullName evidence="3">F-box domain-containing protein</fullName>
    </recommendedName>
</protein>
<name>D8PNQ3_SCHCM</name>
<keyword evidence="2" id="KW-1185">Reference proteome</keyword>
<dbReference type="HOGENOM" id="CLU_927987_0_0_1"/>
<dbReference type="RefSeq" id="XP_003037162.1">
    <property type="nucleotide sequence ID" value="XM_003037116.1"/>
</dbReference>
<dbReference type="Proteomes" id="UP000007431">
    <property type="component" value="Unassembled WGS sequence"/>
</dbReference>
<dbReference type="EMBL" id="GL377302">
    <property type="protein sequence ID" value="EFJ02260.1"/>
    <property type="molecule type" value="Genomic_DNA"/>
</dbReference>
<organism evidence="2">
    <name type="scientific">Schizophyllum commune (strain H4-8 / FGSC 9210)</name>
    <name type="common">Split gill fungus</name>
    <dbReference type="NCBI Taxonomy" id="578458"/>
    <lineage>
        <taxon>Eukaryota</taxon>
        <taxon>Fungi</taxon>
        <taxon>Dikarya</taxon>
        <taxon>Basidiomycota</taxon>
        <taxon>Agaricomycotina</taxon>
        <taxon>Agaricomycetes</taxon>
        <taxon>Agaricomycetidae</taxon>
        <taxon>Agaricales</taxon>
        <taxon>Schizophyllaceae</taxon>
        <taxon>Schizophyllum</taxon>
    </lineage>
</organism>
<dbReference type="KEGG" id="scm:SCHCO_02489027"/>
<sequence length="303" mass="33801">MDPDSPRLPPELERIIFEVAVQLHRPLAATLARVASRVKDWVEAELYRVAVLRDGSLQVPFIHQFPMKAGFALQTRPHRYSDARAILIWDPPSNQDAFMQHATQLEEVALWHPEPRDDDAEDVLTSFVYRLANVRKLSVMTRVALEPLLHTANNLPVFDTLTHLSVLVNSCGKSILLGLSSCRNLTHLAFSFDPALFSENDFVDIFEAHRCLQVLVLADGGFTPSDPTSPAVDPDVAALLYPGLPSHILQRIVRIALADFFNFDAWTDDVEGSQGIFGRADAIMRQRQDREVAASLATKNSDA</sequence>
<dbReference type="SUPFAM" id="SSF52047">
    <property type="entry name" value="RNI-like"/>
    <property type="match status" value="1"/>
</dbReference>
<proteinExistence type="predicted"/>
<evidence type="ECO:0008006" key="3">
    <source>
        <dbReference type="Google" id="ProtNLM"/>
    </source>
</evidence>
<dbReference type="AlphaFoldDB" id="D8PNQ3"/>
<dbReference type="OrthoDB" id="2897505at2759"/>